<feature type="transmembrane region" description="Helical" evidence="11">
    <location>
        <begin position="327"/>
        <end position="358"/>
    </location>
</feature>
<feature type="signal peptide" evidence="13">
    <location>
        <begin position="1"/>
        <end position="23"/>
    </location>
</feature>
<comment type="subcellular location">
    <subcellularLocation>
        <location evidence="11 12">Cell membrane</location>
        <topology evidence="11 12">Multi-pass membrane protein</topology>
    </subcellularLocation>
    <subcellularLocation>
        <location evidence="1">Membrane</location>
        <topology evidence="1">Multi-pass membrane protein</topology>
    </subcellularLocation>
</comment>
<keyword evidence="5 11" id="KW-0812">Transmembrane</keyword>
<dbReference type="OrthoDB" id="9809130at2"/>
<keyword evidence="10 11" id="KW-0066">ATP synthesis</keyword>
<keyword evidence="8 11" id="KW-0406">Ion transport</keyword>
<organism evidence="14 15">
    <name type="scientific">Chryseobacterium taeanense</name>
    <dbReference type="NCBI Taxonomy" id="311334"/>
    <lineage>
        <taxon>Bacteria</taxon>
        <taxon>Pseudomonadati</taxon>
        <taxon>Bacteroidota</taxon>
        <taxon>Flavobacteriia</taxon>
        <taxon>Flavobacteriales</taxon>
        <taxon>Weeksellaceae</taxon>
        <taxon>Chryseobacterium group</taxon>
        <taxon>Chryseobacterium</taxon>
    </lineage>
</organism>
<dbReference type="Proteomes" id="UP000198869">
    <property type="component" value="Unassembled WGS sequence"/>
</dbReference>
<evidence type="ECO:0000256" key="1">
    <source>
        <dbReference type="ARBA" id="ARBA00004141"/>
    </source>
</evidence>
<keyword evidence="4 11" id="KW-0138">CF(0)</keyword>
<keyword evidence="15" id="KW-1185">Reference proteome</keyword>
<proteinExistence type="inferred from homology"/>
<feature type="transmembrane region" description="Helical" evidence="11">
    <location>
        <begin position="266"/>
        <end position="284"/>
    </location>
</feature>
<name>A0A1G8MA73_9FLAO</name>
<dbReference type="Pfam" id="PF00119">
    <property type="entry name" value="ATP-synt_A"/>
    <property type="match status" value="1"/>
</dbReference>
<feature type="transmembrane region" description="Helical" evidence="11">
    <location>
        <begin position="290"/>
        <end position="315"/>
    </location>
</feature>
<keyword evidence="6 11" id="KW-0375">Hydrogen ion transport</keyword>
<keyword evidence="9 11" id="KW-0472">Membrane</keyword>
<dbReference type="InterPro" id="IPR035908">
    <property type="entry name" value="F0_ATP_A_sf"/>
</dbReference>
<evidence type="ECO:0000256" key="6">
    <source>
        <dbReference type="ARBA" id="ARBA00022781"/>
    </source>
</evidence>
<dbReference type="RefSeq" id="WP_089860237.1">
    <property type="nucleotide sequence ID" value="NZ_FNDW01000011.1"/>
</dbReference>
<sequence>MNRKISSLFFAFLLVFVSSLAIAQHTSEGEEPAEKIEQKEGFNATKMIMEHIGDSNEWHLWTTKDDNGEEHHVSVPLPVIIKDNEGWHAFLSKSIAHGHEHDGYTLEDGQVVSTKGIEKATLFSIISGKQKSNEVFFDLSITKNAASMFLSVIFMMVIFIGMARNYKKSQLPRGAGKLLEPVIVFIRDEVAIPNIGSVKYKRYMPYLLTAFFFIWFNNLFGLIPFFPFGANLTGNIAITAVLAIITLLITLFSANKDYWKHIFMPPVPILLYPIMVPIEIIGIFTKPFALMMRLFANVTAGHIMILAIISLIFIFKSPFLGFASVPLALFVSVLELLVAALQAYIFTVLSALFIGIAVAEHEHEHGHEEHAH</sequence>
<feature type="transmembrane region" description="Helical" evidence="11">
    <location>
        <begin position="145"/>
        <end position="163"/>
    </location>
</feature>
<evidence type="ECO:0000256" key="13">
    <source>
        <dbReference type="SAM" id="SignalP"/>
    </source>
</evidence>
<keyword evidence="3 11" id="KW-0813">Transport</keyword>
<evidence type="ECO:0000256" key="2">
    <source>
        <dbReference type="ARBA" id="ARBA00006810"/>
    </source>
</evidence>
<dbReference type="PANTHER" id="PTHR11410:SF0">
    <property type="entry name" value="ATP SYNTHASE SUBUNIT A"/>
    <property type="match status" value="1"/>
</dbReference>
<dbReference type="STRING" id="311334.SAMN05421846_11151"/>
<evidence type="ECO:0000256" key="8">
    <source>
        <dbReference type="ARBA" id="ARBA00023065"/>
    </source>
</evidence>
<reference evidence="15" key="1">
    <citation type="submission" date="2016-10" db="EMBL/GenBank/DDBJ databases">
        <authorList>
            <person name="Varghese N."/>
            <person name="Submissions S."/>
        </authorList>
    </citation>
    <scope>NUCLEOTIDE SEQUENCE [LARGE SCALE GENOMIC DNA]</scope>
    <source>
        <strain evidence="15">DSM 17071</strain>
    </source>
</reference>
<keyword evidence="13" id="KW-0732">Signal</keyword>
<dbReference type="InterPro" id="IPR045083">
    <property type="entry name" value="ATP_synth_F0_asu_bact/mt"/>
</dbReference>
<dbReference type="PANTHER" id="PTHR11410">
    <property type="entry name" value="ATP SYNTHASE SUBUNIT A"/>
    <property type="match status" value="1"/>
</dbReference>
<evidence type="ECO:0000256" key="3">
    <source>
        <dbReference type="ARBA" id="ARBA00022448"/>
    </source>
</evidence>
<evidence type="ECO:0000256" key="7">
    <source>
        <dbReference type="ARBA" id="ARBA00022989"/>
    </source>
</evidence>
<dbReference type="HAMAP" id="MF_01393">
    <property type="entry name" value="ATP_synth_a_bact"/>
    <property type="match status" value="1"/>
</dbReference>
<dbReference type="NCBIfam" id="TIGR01131">
    <property type="entry name" value="ATP_synt_6_or_A"/>
    <property type="match status" value="1"/>
</dbReference>
<accession>A0A1G8MA73</accession>
<evidence type="ECO:0000256" key="4">
    <source>
        <dbReference type="ARBA" id="ARBA00022547"/>
    </source>
</evidence>
<dbReference type="EMBL" id="FNDW01000011">
    <property type="protein sequence ID" value="SDI64828.1"/>
    <property type="molecule type" value="Genomic_DNA"/>
</dbReference>
<dbReference type="SUPFAM" id="SSF81336">
    <property type="entry name" value="F1F0 ATP synthase subunit A"/>
    <property type="match status" value="1"/>
</dbReference>
<protein>
    <recommendedName>
        <fullName evidence="11 12">ATP synthase subunit a</fullName>
    </recommendedName>
    <alternativeName>
        <fullName evidence="11">ATP synthase F0 sector subunit a</fullName>
    </alternativeName>
    <alternativeName>
        <fullName evidence="11">F-ATPase subunit 6</fullName>
    </alternativeName>
</protein>
<evidence type="ECO:0000256" key="5">
    <source>
        <dbReference type="ARBA" id="ARBA00022692"/>
    </source>
</evidence>
<feature type="transmembrane region" description="Helical" evidence="11">
    <location>
        <begin position="206"/>
        <end position="226"/>
    </location>
</feature>
<evidence type="ECO:0000256" key="9">
    <source>
        <dbReference type="ARBA" id="ARBA00023136"/>
    </source>
</evidence>
<feature type="chain" id="PRO_5011563374" description="ATP synthase subunit a" evidence="13">
    <location>
        <begin position="24"/>
        <end position="372"/>
    </location>
</feature>
<comment type="function">
    <text evidence="11 12">Key component of the proton channel; it plays a direct role in the translocation of protons across the membrane.</text>
</comment>
<evidence type="ECO:0000313" key="15">
    <source>
        <dbReference type="Proteomes" id="UP000198869"/>
    </source>
</evidence>
<dbReference type="Gene3D" id="1.20.120.220">
    <property type="entry name" value="ATP synthase, F0 complex, subunit A"/>
    <property type="match status" value="1"/>
</dbReference>
<dbReference type="GO" id="GO:0046933">
    <property type="term" value="F:proton-transporting ATP synthase activity, rotational mechanism"/>
    <property type="evidence" value="ECO:0007669"/>
    <property type="project" value="UniProtKB-UniRule"/>
</dbReference>
<dbReference type="InterPro" id="IPR000568">
    <property type="entry name" value="ATP_synth_F0_asu"/>
</dbReference>
<dbReference type="PRINTS" id="PR00123">
    <property type="entry name" value="ATPASEA"/>
</dbReference>
<comment type="similarity">
    <text evidence="2 11 12">Belongs to the ATPase A chain family.</text>
</comment>
<gene>
    <name evidence="11" type="primary">atpB</name>
    <name evidence="14" type="ORF">SAMN05421846_11151</name>
</gene>
<evidence type="ECO:0000256" key="12">
    <source>
        <dbReference type="RuleBase" id="RU000483"/>
    </source>
</evidence>
<dbReference type="GO" id="GO:0005886">
    <property type="term" value="C:plasma membrane"/>
    <property type="evidence" value="ECO:0007669"/>
    <property type="project" value="UniProtKB-SubCell"/>
</dbReference>
<dbReference type="CDD" id="cd00310">
    <property type="entry name" value="ATP-synt_Fo_a_6"/>
    <property type="match status" value="1"/>
</dbReference>
<keyword evidence="7 11" id="KW-1133">Transmembrane helix</keyword>
<dbReference type="AlphaFoldDB" id="A0A1G8MA73"/>
<evidence type="ECO:0000256" key="10">
    <source>
        <dbReference type="ARBA" id="ARBA00023310"/>
    </source>
</evidence>
<evidence type="ECO:0000313" key="14">
    <source>
        <dbReference type="EMBL" id="SDI64828.1"/>
    </source>
</evidence>
<evidence type="ECO:0000256" key="11">
    <source>
        <dbReference type="HAMAP-Rule" id="MF_01393"/>
    </source>
</evidence>
<keyword evidence="11" id="KW-1003">Cell membrane</keyword>
<dbReference type="GO" id="GO:0045259">
    <property type="term" value="C:proton-transporting ATP synthase complex"/>
    <property type="evidence" value="ECO:0007669"/>
    <property type="project" value="UniProtKB-KW"/>
</dbReference>
<feature type="transmembrane region" description="Helical" evidence="11">
    <location>
        <begin position="232"/>
        <end position="254"/>
    </location>
</feature>